<keyword evidence="6" id="KW-0002">3D-structure</keyword>
<proteinExistence type="evidence at protein level"/>
<name>A0A3G2KE56_9CAUD</name>
<comment type="subcellular location">
    <subcellularLocation>
        <location evidence="1">Virion</location>
    </subcellularLocation>
</comment>
<reference evidence="4 5" key="1">
    <citation type="submission" date="2018-09" db="EMBL/GenBank/DDBJ databases">
        <authorList>
            <person name="Rimple P.A."/>
            <person name="Stoner T.H."/>
            <person name="Garlena R.A."/>
            <person name="Russell D.A."/>
            <person name="Pope W.H."/>
            <person name="Jacobs-Sera D."/>
            <person name="Hatfull G.F."/>
        </authorList>
    </citation>
    <scope>NUCLEOTIDE SEQUENCE [LARGE SCALE GENOMIC DNA]</scope>
</reference>
<gene>
    <name evidence="4" type="primary">6</name>
    <name evidence="4" type="ORF">PBI_BRIDGETTE_6</name>
</gene>
<organism evidence="4 5">
    <name type="scientific">Arthrobacter phage Bridgette</name>
    <dbReference type="NCBI Taxonomy" id="2419949"/>
    <lineage>
        <taxon>Viruses</taxon>
        <taxon>Duplodnaviria</taxon>
        <taxon>Heunggongvirae</taxon>
        <taxon>Uroviricota</taxon>
        <taxon>Caudoviricetes</taxon>
        <taxon>Bridgettevirus</taxon>
        <taxon>Bridgettevirus bridgette</taxon>
    </lineage>
</organism>
<dbReference type="Proteomes" id="UP000277028">
    <property type="component" value="Segment"/>
</dbReference>
<dbReference type="EMBL" id="MH834603">
    <property type="protein sequence ID" value="AYN57273.1"/>
    <property type="molecule type" value="Genomic_DNA"/>
</dbReference>
<dbReference type="RefSeq" id="YP_009815208.1">
    <property type="nucleotide sequence ID" value="NC_048091.1"/>
</dbReference>
<keyword evidence="5" id="KW-1185">Reference proteome</keyword>
<dbReference type="SUPFAM" id="SSF56563">
    <property type="entry name" value="Major capsid protein gp5"/>
    <property type="match status" value="1"/>
</dbReference>
<accession>A0A3G2KE56</accession>
<dbReference type="InterPro" id="IPR054612">
    <property type="entry name" value="Phage_capsid-like_C"/>
</dbReference>
<dbReference type="InterPro" id="IPR024455">
    <property type="entry name" value="Phage_capsid"/>
</dbReference>
<evidence type="ECO:0000313" key="5">
    <source>
        <dbReference type="Proteomes" id="UP000277028"/>
    </source>
</evidence>
<dbReference type="Pfam" id="PF05065">
    <property type="entry name" value="Phage_capsid"/>
    <property type="match status" value="1"/>
</dbReference>
<dbReference type="EMDB" id="EMD-28016"/>
<evidence type="ECO:0000313" key="4">
    <source>
        <dbReference type="EMBL" id="AYN57273.1"/>
    </source>
</evidence>
<evidence type="ECO:0007829" key="6">
    <source>
        <dbReference type="PDB" id="8ECI"/>
    </source>
</evidence>
<dbReference type="PDB" id="8ECI">
    <property type="method" value="EM"/>
    <property type="resolution" value="4.00 A"/>
    <property type="chains" value="A/B/C/D/E/F/G=1-327"/>
</dbReference>
<dbReference type="GO" id="GO:0044423">
    <property type="term" value="C:virion component"/>
    <property type="evidence" value="ECO:0007669"/>
    <property type="project" value="UniProtKB-KW"/>
</dbReference>
<reference evidence="6" key="2">
    <citation type="journal article" date="2023" name="Structure">
        <title>A structural dendrogram of the actinobacteriophage major capsid proteins provides important structural insights into the evolution of capsid stability.</title>
        <authorList>
            <person name="Podgorski J.M."/>
            <person name="Freeman K."/>
            <person name="Gosselin S."/>
            <person name="Huet A."/>
            <person name="Conway J.F."/>
            <person name="Bird M."/>
            <person name="Grecco J."/>
            <person name="Patel S."/>
            <person name="Jacobs-Sera D."/>
            <person name="Hatfull G."/>
            <person name="Gogarten J.P."/>
            <person name="Ravantti J."/>
            <person name="White S.J."/>
        </authorList>
    </citation>
    <scope>STRUCTURE BY ELECTRON MICROSCOPY (4.00 ANGSTROMS)</scope>
</reference>
<dbReference type="Gene3D" id="3.30.2320.10">
    <property type="entry name" value="hypothetical protein PF0899 domain"/>
    <property type="match status" value="1"/>
</dbReference>
<evidence type="ECO:0000256" key="1">
    <source>
        <dbReference type="ARBA" id="ARBA00004328"/>
    </source>
</evidence>
<evidence type="ECO:0000259" key="3">
    <source>
        <dbReference type="Pfam" id="PF05065"/>
    </source>
</evidence>
<evidence type="ECO:0000256" key="2">
    <source>
        <dbReference type="ARBA" id="ARBA00022844"/>
    </source>
</evidence>
<dbReference type="NCBIfam" id="TIGR01554">
    <property type="entry name" value="major_cap_HK97"/>
    <property type="match status" value="1"/>
</dbReference>
<dbReference type="Gene3D" id="3.30.2400.10">
    <property type="entry name" value="Major capsid protein gp5"/>
    <property type="match status" value="1"/>
</dbReference>
<sequence length="327" mass="35231">MGIYRKKDVIPIPYNNLTSRTDAQALIPEEVSKEMLGKATEQSAVLQQFRRIPVGRNQVRFPVLSALPVAYWVNGDTGLKQTTEINWTNKYLNIEEIATIVPVPDNVLADVDVNVWDEAMPYLIEAFGRTLDSAVVFGTNAPGTFPQAIVPAIAAAGNAVTEGSTAAQGGYLGDLDKAYGKVEEDGFEANGIIAGIGLKGKLRGARDANGQKIDPTRVGADLKSIDGLPVSYPMRGLWPSAGGAGTNVRALVGDWSQFVVGVRQDITLKVLDQAVIQDNTGAIIYNLAQQDMTALRLTFRVGWQVANTLNNDQPTEANRYPAASLIF</sequence>
<dbReference type="GeneID" id="55006430"/>
<dbReference type="SMR" id="A0A3G2KE56"/>
<keyword evidence="2" id="KW-0946">Virion</keyword>
<feature type="domain" description="Phage capsid-like C-terminal" evidence="3">
    <location>
        <begin position="25"/>
        <end position="307"/>
    </location>
</feature>
<dbReference type="KEGG" id="vg:55006430"/>
<protein>
    <submittedName>
        <fullName evidence="4">Major capsid protein</fullName>
    </submittedName>
</protein>